<evidence type="ECO:0000313" key="3">
    <source>
        <dbReference type="Proteomes" id="UP001472677"/>
    </source>
</evidence>
<evidence type="ECO:0000313" key="2">
    <source>
        <dbReference type="EMBL" id="KAK8497183.1"/>
    </source>
</evidence>
<evidence type="ECO:0000256" key="1">
    <source>
        <dbReference type="SAM" id="MobiDB-lite"/>
    </source>
</evidence>
<dbReference type="PANTHER" id="PTHR46548:SF1">
    <property type="entry name" value="BAH AND TFIIS DOMAIN-CONTAINING PROTEIN-RELATED"/>
    <property type="match status" value="1"/>
</dbReference>
<keyword evidence="3" id="KW-1185">Reference proteome</keyword>
<organism evidence="2 3">
    <name type="scientific">Hibiscus sabdariffa</name>
    <name type="common">roselle</name>
    <dbReference type="NCBI Taxonomy" id="183260"/>
    <lineage>
        <taxon>Eukaryota</taxon>
        <taxon>Viridiplantae</taxon>
        <taxon>Streptophyta</taxon>
        <taxon>Embryophyta</taxon>
        <taxon>Tracheophyta</taxon>
        <taxon>Spermatophyta</taxon>
        <taxon>Magnoliopsida</taxon>
        <taxon>eudicotyledons</taxon>
        <taxon>Gunneridae</taxon>
        <taxon>Pentapetalae</taxon>
        <taxon>rosids</taxon>
        <taxon>malvids</taxon>
        <taxon>Malvales</taxon>
        <taxon>Malvaceae</taxon>
        <taxon>Malvoideae</taxon>
        <taxon>Hibiscus</taxon>
    </lineage>
</organism>
<proteinExistence type="predicted"/>
<dbReference type="Proteomes" id="UP001472677">
    <property type="component" value="Unassembled WGS sequence"/>
</dbReference>
<feature type="compositionally biased region" description="Polar residues" evidence="1">
    <location>
        <begin position="57"/>
        <end position="81"/>
    </location>
</feature>
<comment type="caution">
    <text evidence="2">The sequence shown here is derived from an EMBL/GenBank/DDBJ whole genome shotgun (WGS) entry which is preliminary data.</text>
</comment>
<protein>
    <submittedName>
        <fullName evidence="2">Uncharacterized protein</fullName>
    </submittedName>
</protein>
<dbReference type="EMBL" id="JBBPBM010000327">
    <property type="protein sequence ID" value="KAK8497183.1"/>
    <property type="molecule type" value="Genomic_DNA"/>
</dbReference>
<name>A0ABR2ATE7_9ROSI</name>
<accession>A0ABR2ATE7</accession>
<feature type="compositionally biased region" description="Low complexity" evidence="1">
    <location>
        <begin position="26"/>
        <end position="38"/>
    </location>
</feature>
<feature type="compositionally biased region" description="Polar residues" evidence="1">
    <location>
        <begin position="319"/>
        <end position="329"/>
    </location>
</feature>
<dbReference type="PANTHER" id="PTHR46548">
    <property type="entry name" value="BAH AND TFIIS DOMAIN-CONTAINING PROTEIN-RELATED"/>
    <property type="match status" value="1"/>
</dbReference>
<sequence length="662" mass="71787">MSRHKNAIIVGTPDLQTTSRDEKRSSPSQSNSSSQSCSTDHLKSGGVSRKEDARNSAAGSGTVTKTSDSSSWQQQSINGFSGPSGVQREIISSKNSSFHRTPAPEKISVWFNMLKGNIFSYGRDKREQLDRKSGTYQENVVTDVNVESLLRNDFKYVLTGYDEGDGSAAAVPDEENCQTKEDARKSTNVTKTAFSSSGNELKSQRLWEASFSSMNALIESCAKYSKVDACIPVEDDAGMNLLASVAAEEISKSDVALPIDSSQRNTPVENSSRGNDTVLKYSAGDEVIRDPNQFIEGAEDEHIKQGVIGNSWPEHADSKTGSYQDKSGQLNEHLTSSNLVSIVKMITGIGDSKEHQEKKAVGGDNDAVLDSKHKGSISLVNEVVMSTVLDVEHKKNTPGSFDGSSESHQKAPAVIGHSTNGTDKEALPLSSKDTILENVDEKVEKDVETGACCHASHSEKQRPEWERKAYALDKGEHVQEILEGNEDREPEVPSPCKASATWPTAAAKGPFVPPDDLLRNKGALVGRGSATIRPSGGLDLDLNRVDELANMPNHTTGNNHRLEVFMQPISSSTGGVLDIEARFNSDFDLNDGPVVDQVTVEPSSFSQHGRSSNMQSQSPVPRLRINNTEMANFSSWFPTGNTYSAIIVPSISINKIRIKLIL</sequence>
<reference evidence="2 3" key="1">
    <citation type="journal article" date="2024" name="G3 (Bethesda)">
        <title>Genome assembly of Hibiscus sabdariffa L. provides insights into metabolisms of medicinal natural products.</title>
        <authorList>
            <person name="Kim T."/>
        </authorList>
    </citation>
    <scope>NUCLEOTIDE SEQUENCE [LARGE SCALE GENOMIC DNA]</scope>
    <source>
        <strain evidence="2">TK-2024</strain>
        <tissue evidence="2">Old leaves</tissue>
    </source>
</reference>
<feature type="compositionally biased region" description="Polar residues" evidence="1">
    <location>
        <begin position="397"/>
        <end position="406"/>
    </location>
</feature>
<feature type="region of interest" description="Disordered" evidence="1">
    <location>
        <begin position="310"/>
        <end position="329"/>
    </location>
</feature>
<feature type="region of interest" description="Disordered" evidence="1">
    <location>
        <begin position="1"/>
        <end position="87"/>
    </location>
</feature>
<feature type="region of interest" description="Disordered" evidence="1">
    <location>
        <begin position="395"/>
        <end position="426"/>
    </location>
</feature>
<gene>
    <name evidence="2" type="ORF">V6N12_066032</name>
</gene>
<feature type="compositionally biased region" description="Basic and acidic residues" evidence="1">
    <location>
        <begin position="40"/>
        <end position="54"/>
    </location>
</feature>